<evidence type="ECO:0000256" key="1">
    <source>
        <dbReference type="SAM" id="MobiDB-lite"/>
    </source>
</evidence>
<evidence type="ECO:0000313" key="4">
    <source>
        <dbReference type="EMBL" id="OCK83469.1"/>
    </source>
</evidence>
<feature type="non-terminal residue" evidence="4">
    <location>
        <position position="209"/>
    </location>
</feature>
<keyword evidence="2" id="KW-1133">Transmembrane helix</keyword>
<keyword evidence="5" id="KW-1185">Reference proteome</keyword>
<dbReference type="AlphaFoldDB" id="A0A8E2EGN2"/>
<name>A0A8E2EGN2_9PEZI</name>
<feature type="chain" id="PRO_5034187700" evidence="3">
    <location>
        <begin position="20"/>
        <end position="209"/>
    </location>
</feature>
<feature type="transmembrane region" description="Helical" evidence="2">
    <location>
        <begin position="177"/>
        <end position="199"/>
    </location>
</feature>
<dbReference type="EMBL" id="KV744860">
    <property type="protein sequence ID" value="OCK83469.1"/>
    <property type="molecule type" value="Genomic_DNA"/>
</dbReference>
<evidence type="ECO:0000313" key="5">
    <source>
        <dbReference type="Proteomes" id="UP000250266"/>
    </source>
</evidence>
<keyword evidence="3" id="KW-0732">Signal</keyword>
<keyword evidence="2" id="KW-0812">Transmembrane</keyword>
<dbReference type="OrthoDB" id="5215637at2759"/>
<keyword evidence="2" id="KW-0472">Membrane</keyword>
<organism evidence="4 5">
    <name type="scientific">Lepidopterella palustris CBS 459.81</name>
    <dbReference type="NCBI Taxonomy" id="1314670"/>
    <lineage>
        <taxon>Eukaryota</taxon>
        <taxon>Fungi</taxon>
        <taxon>Dikarya</taxon>
        <taxon>Ascomycota</taxon>
        <taxon>Pezizomycotina</taxon>
        <taxon>Dothideomycetes</taxon>
        <taxon>Pleosporomycetidae</taxon>
        <taxon>Mytilinidiales</taxon>
        <taxon>Argynnaceae</taxon>
        <taxon>Lepidopterella</taxon>
    </lineage>
</organism>
<reference evidence="4 5" key="1">
    <citation type="journal article" date="2016" name="Nat. Commun.">
        <title>Ectomycorrhizal ecology is imprinted in the genome of the dominant symbiotic fungus Cenococcum geophilum.</title>
        <authorList>
            <consortium name="DOE Joint Genome Institute"/>
            <person name="Peter M."/>
            <person name="Kohler A."/>
            <person name="Ohm R.A."/>
            <person name="Kuo A."/>
            <person name="Krutzmann J."/>
            <person name="Morin E."/>
            <person name="Arend M."/>
            <person name="Barry K.W."/>
            <person name="Binder M."/>
            <person name="Choi C."/>
            <person name="Clum A."/>
            <person name="Copeland A."/>
            <person name="Grisel N."/>
            <person name="Haridas S."/>
            <person name="Kipfer T."/>
            <person name="LaButti K."/>
            <person name="Lindquist E."/>
            <person name="Lipzen A."/>
            <person name="Maire R."/>
            <person name="Meier B."/>
            <person name="Mihaltcheva S."/>
            <person name="Molinier V."/>
            <person name="Murat C."/>
            <person name="Poggeler S."/>
            <person name="Quandt C.A."/>
            <person name="Sperisen C."/>
            <person name="Tritt A."/>
            <person name="Tisserant E."/>
            <person name="Crous P.W."/>
            <person name="Henrissat B."/>
            <person name="Nehls U."/>
            <person name="Egli S."/>
            <person name="Spatafora J.W."/>
            <person name="Grigoriev I.V."/>
            <person name="Martin F.M."/>
        </authorList>
    </citation>
    <scope>NUCLEOTIDE SEQUENCE [LARGE SCALE GENOMIC DNA]</scope>
    <source>
        <strain evidence="4 5">CBS 459.81</strain>
    </source>
</reference>
<dbReference type="Proteomes" id="UP000250266">
    <property type="component" value="Unassembled WGS sequence"/>
</dbReference>
<evidence type="ECO:0000256" key="3">
    <source>
        <dbReference type="SAM" id="SignalP"/>
    </source>
</evidence>
<proteinExistence type="predicted"/>
<evidence type="ECO:0000256" key="2">
    <source>
        <dbReference type="SAM" id="Phobius"/>
    </source>
</evidence>
<accession>A0A8E2EGN2</accession>
<protein>
    <submittedName>
        <fullName evidence="4">Uncharacterized protein</fullName>
    </submittedName>
</protein>
<feature type="signal peptide" evidence="3">
    <location>
        <begin position="1"/>
        <end position="19"/>
    </location>
</feature>
<gene>
    <name evidence="4" type="ORF">K432DRAFT_467283</name>
</gene>
<sequence length="209" mass="22233">MLFALGLLSELLPLSLVFAQSCYFSDGSTSTDDVPCNPNALVSAYCFSKQACLSNGLCVFDPRNVTTMAHHRGTCTESTWQSSACPRYCEVPKNDGAPVFSCSITNIDEDCCSEGCQCDSSHTTVSFSGRPYATIIGKAYKNAYISTPSTASLSPTGTSAGTTSSTRNNSGSGSTAIRFNVGDGVGGLLFIVGVATWYWRRKAKRGPRY</sequence>
<feature type="region of interest" description="Disordered" evidence="1">
    <location>
        <begin position="151"/>
        <end position="173"/>
    </location>
</feature>